<dbReference type="CDD" id="cd06553">
    <property type="entry name" value="ASCH_Ef3133_like"/>
    <property type="match status" value="1"/>
</dbReference>
<dbReference type="AlphaFoldDB" id="A0A9X4E4M1"/>
<protein>
    <submittedName>
        <fullName evidence="2">ASCH domain-containing protein</fullName>
    </submittedName>
</protein>
<feature type="domain" description="ASCH" evidence="1">
    <location>
        <begin position="25"/>
        <end position="147"/>
    </location>
</feature>
<dbReference type="SUPFAM" id="SSF88697">
    <property type="entry name" value="PUA domain-like"/>
    <property type="match status" value="1"/>
</dbReference>
<evidence type="ECO:0000313" key="4">
    <source>
        <dbReference type="Proteomes" id="UP001149607"/>
    </source>
</evidence>
<dbReference type="Pfam" id="PF04266">
    <property type="entry name" value="ASCH"/>
    <property type="match status" value="1"/>
</dbReference>
<evidence type="ECO:0000313" key="2">
    <source>
        <dbReference type="EMBL" id="MDD9327901.1"/>
    </source>
</evidence>
<evidence type="ECO:0000259" key="1">
    <source>
        <dbReference type="SMART" id="SM01022"/>
    </source>
</evidence>
<dbReference type="RefSeq" id="WP_274585050.1">
    <property type="nucleotide sequence ID" value="NZ_CP146598.1"/>
</dbReference>
<name>A0A9X4E4M1_9NEIS</name>
<dbReference type="PANTHER" id="PTHR39203:SF1">
    <property type="entry name" value="CYTOPLASMIC PROTEIN"/>
    <property type="match status" value="1"/>
</dbReference>
<organism evidence="2">
    <name type="scientific">Neisseria leonii</name>
    <dbReference type="NCBI Taxonomy" id="2995413"/>
    <lineage>
        <taxon>Bacteria</taxon>
        <taxon>Pseudomonadati</taxon>
        <taxon>Pseudomonadota</taxon>
        <taxon>Betaproteobacteria</taxon>
        <taxon>Neisseriales</taxon>
        <taxon>Neisseriaceae</taxon>
        <taxon>Neisseria</taxon>
    </lineage>
</organism>
<dbReference type="InterPro" id="IPR015947">
    <property type="entry name" value="PUA-like_sf"/>
</dbReference>
<evidence type="ECO:0000313" key="3">
    <source>
        <dbReference type="EMBL" id="WWY02394.1"/>
    </source>
</evidence>
<keyword evidence="4" id="KW-1185">Reference proteome</keyword>
<accession>A0A9X4E4M1</accession>
<dbReference type="Proteomes" id="UP001149607">
    <property type="component" value="Chromosome"/>
</dbReference>
<reference evidence="2" key="1">
    <citation type="submission" date="2022-10" db="EMBL/GenBank/DDBJ databases">
        <authorList>
            <person name="Boutroux M."/>
        </authorList>
    </citation>
    <scope>NUCLEOTIDE SEQUENCE</scope>
    <source>
        <strain evidence="2">51.81</strain>
    </source>
</reference>
<dbReference type="PIRSF" id="PIRSF021320">
    <property type="entry name" value="DUF984"/>
    <property type="match status" value="1"/>
</dbReference>
<dbReference type="SMART" id="SM01022">
    <property type="entry name" value="ASCH"/>
    <property type="match status" value="1"/>
</dbReference>
<gene>
    <name evidence="2" type="ORF">ORY91_001315</name>
    <name evidence="3" type="ORF">V9W64_06595</name>
</gene>
<sequence>MMTIEEIIKAYQVINPDCPCQIQAWQFGIMPDELAQLVVTGQKTATASAYDAYLIHDEPLPSVTNNPYSVVLNSQNEPVCIIKTTKVTILPFKEVSADHAYKEGDGDRSLAYWCQIHWKVFSQWLAADGAAFTEDSLVVCEEFEVVYYPKKI</sequence>
<dbReference type="InterPro" id="IPR007374">
    <property type="entry name" value="ASCH_domain"/>
</dbReference>
<dbReference type="PANTHER" id="PTHR39203">
    <property type="entry name" value="CYTOPLASMIC PROTEIN-RELATED"/>
    <property type="match status" value="1"/>
</dbReference>
<dbReference type="Gene3D" id="3.10.400.10">
    <property type="entry name" value="Sulfate adenylyltransferase"/>
    <property type="match status" value="1"/>
</dbReference>
<reference evidence="3" key="2">
    <citation type="submission" date="2024-02" db="EMBL/GenBank/DDBJ databases">
        <title>Neisseria leonii sp. nov.</title>
        <authorList>
            <person name="Boutroux M."/>
            <person name="Favre-Rochex S."/>
            <person name="Gorgette O."/>
            <person name="Touak G."/>
            <person name="Muhle E."/>
            <person name="Chesneau O."/>
            <person name="Clermont D."/>
            <person name="Rahi P."/>
        </authorList>
    </citation>
    <scope>NUCLEOTIDE SEQUENCE</scope>
    <source>
        <strain evidence="3">51.81</strain>
    </source>
</reference>
<dbReference type="EMBL" id="CP146598">
    <property type="protein sequence ID" value="WWY02394.1"/>
    <property type="molecule type" value="Genomic_DNA"/>
</dbReference>
<dbReference type="InterPro" id="IPR009326">
    <property type="entry name" value="DUF984"/>
</dbReference>
<proteinExistence type="predicted"/>
<dbReference type="EMBL" id="JAPQFL010000003">
    <property type="protein sequence ID" value="MDD9327901.1"/>
    <property type="molecule type" value="Genomic_DNA"/>
</dbReference>